<dbReference type="GO" id="GO:0003677">
    <property type="term" value="F:DNA binding"/>
    <property type="evidence" value="ECO:0007669"/>
    <property type="project" value="InterPro"/>
</dbReference>
<dbReference type="PROSITE" id="PS51192">
    <property type="entry name" value="HELICASE_ATP_BIND_1"/>
    <property type="match status" value="1"/>
</dbReference>
<evidence type="ECO:0000313" key="4">
    <source>
        <dbReference type="EMBL" id="ABB29701.1"/>
    </source>
</evidence>
<sequence>KTVQTLSILSYVNQERKNKNAHLLPSLVICPPTIAGHWEMEVKKFCAESLLTSLLYLGMPLARTRMRNELTQFRGLVISSYDIVRNDIDFLKNIVWDYIVLDEGHIIKNTKTKISKAVKELVANHKLILSGTPLQNSVLELWSLFDFLMPSYLGSERNFNEHFSKPISNSRESKSSSKEQEAGMLALESLHRKVLPFILRRTKDDVLKDLPPKIIQDIYCRLSPLQEIVYEEFSRTEGNNQILALIKDKEPKKENPEKQFDQSKKSHIFQALQYPRKICNHPSLVIGNYPTQFDVRKWLKDQNTSLEDVSHSCKLVALKQLLIDCCNSIHSHNNETLIPSLSQHRVLIFCQLKHMLDLIQAMIGRDLPQLSYLRLDGSVPVQNRMNIVNTFNSDPSIDILLLTTHVGGLGLTLTGADVVIFVDHDWNPMK</sequence>
<evidence type="ECO:0000256" key="1">
    <source>
        <dbReference type="ARBA" id="ARBA00022801"/>
    </source>
</evidence>
<dbReference type="SMART" id="SM00490">
    <property type="entry name" value="HELICc"/>
    <property type="match status" value="1"/>
</dbReference>
<dbReference type="InterPro" id="IPR000330">
    <property type="entry name" value="SNF2_N"/>
</dbReference>
<dbReference type="Gene3D" id="3.40.50.10810">
    <property type="entry name" value="Tandem AAA-ATPase domain"/>
    <property type="match status" value="1"/>
</dbReference>
<dbReference type="PANTHER" id="PTHR36498:SF1">
    <property type="entry name" value="TATA-BINDING PROTEIN-ASSOCIATED FACTOR 172"/>
    <property type="match status" value="1"/>
</dbReference>
<dbReference type="InterPro" id="IPR001650">
    <property type="entry name" value="Helicase_C-like"/>
</dbReference>
<dbReference type="PANTHER" id="PTHR36498">
    <property type="entry name" value="TATA-BINDING PROTEIN-ASSOCIATED FACTOR 172"/>
    <property type="match status" value="1"/>
</dbReference>
<dbReference type="GO" id="GO:0005524">
    <property type="term" value="F:ATP binding"/>
    <property type="evidence" value="ECO:0007669"/>
    <property type="project" value="InterPro"/>
</dbReference>
<proteinExistence type="evidence at transcript level"/>
<keyword evidence="1" id="KW-0378">Hydrolase</keyword>
<dbReference type="SUPFAM" id="SSF52540">
    <property type="entry name" value="P-loop containing nucleoside triphosphate hydrolases"/>
    <property type="match status" value="2"/>
</dbReference>
<feature type="domain" description="Helicase C-terminal" evidence="3">
    <location>
        <begin position="333"/>
        <end position="430"/>
    </location>
</feature>
<evidence type="ECO:0000259" key="2">
    <source>
        <dbReference type="PROSITE" id="PS51192"/>
    </source>
</evidence>
<feature type="non-terminal residue" evidence="4">
    <location>
        <position position="430"/>
    </location>
</feature>
<dbReference type="CDD" id="cd18793">
    <property type="entry name" value="SF2_C_SNF"/>
    <property type="match status" value="1"/>
</dbReference>
<dbReference type="InterPro" id="IPR049730">
    <property type="entry name" value="SNF2/RAD54-like_C"/>
</dbReference>
<dbReference type="InterPro" id="IPR038718">
    <property type="entry name" value="SNF2-like_sf"/>
</dbReference>
<protein>
    <submittedName>
        <fullName evidence="4">SNF2 family DNA-dependent ATPase domain-containing protein</fullName>
    </submittedName>
</protein>
<dbReference type="AlphaFoldDB" id="Q2N104"/>
<dbReference type="PROSITE" id="PS51194">
    <property type="entry name" value="HELICASE_CTER"/>
    <property type="match status" value="1"/>
</dbReference>
<dbReference type="InterPro" id="IPR027417">
    <property type="entry name" value="P-loop_NTPase"/>
</dbReference>
<dbReference type="SMART" id="SM00487">
    <property type="entry name" value="DEXDc"/>
    <property type="match status" value="1"/>
</dbReference>
<evidence type="ECO:0000259" key="3">
    <source>
        <dbReference type="PROSITE" id="PS51194"/>
    </source>
</evidence>
<reference evidence="4" key="1">
    <citation type="journal article" date="2005" name="Science">
        <title>Animal evolution and the molecular signature of radiations compressed in time.</title>
        <authorList>
            <person name="Rokas A."/>
            <person name="Kruger D."/>
            <person name="Carroll S.B."/>
        </authorList>
    </citation>
    <scope>NUCLEOTIDE SEQUENCE</scope>
    <source>
        <strain evidence="4">TOA36</strain>
    </source>
</reference>
<organism evidence="4">
    <name type="scientific">Aphrocallistes vastus</name>
    <name type="common">Cloud glass sponge</name>
    <name type="synonym">Aphrocallistes whiteavesianus</name>
    <dbReference type="NCBI Taxonomy" id="83887"/>
    <lineage>
        <taxon>Eukaryota</taxon>
        <taxon>Metazoa</taxon>
        <taxon>Porifera</taxon>
        <taxon>Hexactinellida</taxon>
        <taxon>Hexasterophora</taxon>
        <taxon>Sceptrulophora</taxon>
        <taxon>Aphrocallistidae</taxon>
        <taxon>Aphrocallistes</taxon>
    </lineage>
</organism>
<dbReference type="GO" id="GO:0016887">
    <property type="term" value="F:ATP hydrolysis activity"/>
    <property type="evidence" value="ECO:0007669"/>
    <property type="project" value="InterPro"/>
</dbReference>
<dbReference type="Gene3D" id="3.40.50.300">
    <property type="entry name" value="P-loop containing nucleotide triphosphate hydrolases"/>
    <property type="match status" value="1"/>
</dbReference>
<feature type="domain" description="Helicase ATP-binding" evidence="2">
    <location>
        <begin position="1"/>
        <end position="151"/>
    </location>
</feature>
<feature type="non-terminal residue" evidence="4">
    <location>
        <position position="1"/>
    </location>
</feature>
<dbReference type="InterPro" id="IPR044972">
    <property type="entry name" value="Mot1"/>
</dbReference>
<dbReference type="InterPro" id="IPR014001">
    <property type="entry name" value="Helicase_ATP-bd"/>
</dbReference>
<name>Q2N104_APHVA</name>
<dbReference type="Pfam" id="PF00176">
    <property type="entry name" value="SNF2-rel_dom"/>
    <property type="match status" value="1"/>
</dbReference>
<accession>Q2N104</accession>
<dbReference type="EMBL" id="DQ206581">
    <property type="protein sequence ID" value="ABB29701.1"/>
    <property type="molecule type" value="mRNA"/>
</dbReference>
<dbReference type="GO" id="GO:0017025">
    <property type="term" value="F:TBP-class protein binding"/>
    <property type="evidence" value="ECO:0007669"/>
    <property type="project" value="InterPro"/>
</dbReference>
<dbReference type="Pfam" id="PF00271">
    <property type="entry name" value="Helicase_C"/>
    <property type="match status" value="1"/>
</dbReference>